<proteinExistence type="predicted"/>
<evidence type="ECO:0000313" key="3">
    <source>
        <dbReference type="Proteomes" id="UP000195447"/>
    </source>
</evidence>
<reference evidence="3" key="1">
    <citation type="submission" date="2017-04" db="EMBL/GenBank/DDBJ databases">
        <title>Function of individual gut microbiota members based on whole genome sequencing of pure cultures obtained from chicken caecum.</title>
        <authorList>
            <person name="Medvecky M."/>
            <person name="Cejkova D."/>
            <person name="Polansky O."/>
            <person name="Karasova D."/>
            <person name="Kubasova T."/>
            <person name="Cizek A."/>
            <person name="Rychlik I."/>
        </authorList>
    </citation>
    <scope>NUCLEOTIDE SEQUENCE [LARGE SCALE GENOMIC DNA]</scope>
    <source>
        <strain evidence="3">An178</strain>
    </source>
</reference>
<keyword evidence="3" id="KW-1185">Reference proteome</keyword>
<sequence length="314" mass="36999">MNKHLLKQTIIYLNEFSLDDDHDLVSQTVREIKRQDPSMSEGDVIKVIHLLQKIHALEWLDTTLDMFPSTVIFSKANPNSDVEALAAYEIALRSNLDLNEDPMKSFLKLTTFYDENENIRKELCTMAKQIENEIDQDIVSETLNIIYTESIIKRKSNLEYRNQNRKMINFDNQDFILERLPQRGIPVSREATKDLQSFFKDTQMHEFDHACPICHIKVPQLLIASHIKPFRDCAHIYETATHDNGLLLCRNHDFLFDQGYISFNDDGTIIISKALIEKDPHLEHFNFDTRLDPIYMTKNRRKFLKYHRENILKR</sequence>
<gene>
    <name evidence="2" type="ORF">B5F14_01310</name>
</gene>
<dbReference type="InterPro" id="IPR003615">
    <property type="entry name" value="HNH_nuc"/>
</dbReference>
<dbReference type="EMBL" id="NFKM01000002">
    <property type="protein sequence ID" value="OUP61618.1"/>
    <property type="molecule type" value="Genomic_DNA"/>
</dbReference>
<protein>
    <recommendedName>
        <fullName evidence="1">HNH nuclease domain-containing protein</fullName>
    </recommendedName>
</protein>
<dbReference type="AlphaFoldDB" id="A0A1Y4LYG0"/>
<organism evidence="2 3">
    <name type="scientific">Faecalitalea cylindroides</name>
    <dbReference type="NCBI Taxonomy" id="39483"/>
    <lineage>
        <taxon>Bacteria</taxon>
        <taxon>Bacillati</taxon>
        <taxon>Bacillota</taxon>
        <taxon>Erysipelotrichia</taxon>
        <taxon>Erysipelotrichales</taxon>
        <taxon>Erysipelotrichaceae</taxon>
        <taxon>Faecalitalea</taxon>
    </lineage>
</organism>
<comment type="caution">
    <text evidence="2">The sequence shown here is derived from an EMBL/GenBank/DDBJ whole genome shotgun (WGS) entry which is preliminary data.</text>
</comment>
<dbReference type="Proteomes" id="UP000195447">
    <property type="component" value="Unassembled WGS sequence"/>
</dbReference>
<name>A0A1Y4LYG0_9FIRM</name>
<feature type="domain" description="HNH nuclease" evidence="1">
    <location>
        <begin position="211"/>
        <end position="264"/>
    </location>
</feature>
<dbReference type="RefSeq" id="WP_087158082.1">
    <property type="nucleotide sequence ID" value="NZ_CATZRL010000057.1"/>
</dbReference>
<evidence type="ECO:0000313" key="2">
    <source>
        <dbReference type="EMBL" id="OUP61618.1"/>
    </source>
</evidence>
<dbReference type="Pfam" id="PF13391">
    <property type="entry name" value="HNH_2"/>
    <property type="match status" value="1"/>
</dbReference>
<evidence type="ECO:0000259" key="1">
    <source>
        <dbReference type="Pfam" id="PF13391"/>
    </source>
</evidence>
<accession>A0A1Y4LYG0</accession>